<dbReference type="InterPro" id="IPR021257">
    <property type="entry name" value="DUF2809"/>
</dbReference>
<dbReference type="EMBL" id="WHOA01000220">
    <property type="protein sequence ID" value="NOU75614.1"/>
    <property type="molecule type" value="Genomic_DNA"/>
</dbReference>
<feature type="transmembrane region" description="Helical" evidence="1">
    <location>
        <begin position="60"/>
        <end position="78"/>
    </location>
</feature>
<gene>
    <name evidence="2" type="ORF">GC098_30290</name>
</gene>
<name>A0ABX1Y4U0_9BACL</name>
<protein>
    <submittedName>
        <fullName evidence="2">DUF2809 domain-containing protein</fullName>
    </submittedName>
</protein>
<reference evidence="2 3" key="1">
    <citation type="submission" date="2019-10" db="EMBL/GenBank/DDBJ databases">
        <title>Description of Paenibacillus terrestris sp. nov.</title>
        <authorList>
            <person name="Carlier A."/>
            <person name="Qi S."/>
        </authorList>
    </citation>
    <scope>NUCLEOTIDE SEQUENCE [LARGE SCALE GENOMIC DNA]</scope>
    <source>
        <strain evidence="2 3">LMG 31458</strain>
    </source>
</reference>
<feature type="transmembrane region" description="Helical" evidence="1">
    <location>
        <begin position="35"/>
        <end position="53"/>
    </location>
</feature>
<evidence type="ECO:0000256" key="1">
    <source>
        <dbReference type="SAM" id="Phobius"/>
    </source>
</evidence>
<evidence type="ECO:0000313" key="3">
    <source>
        <dbReference type="Proteomes" id="UP000616779"/>
    </source>
</evidence>
<dbReference type="RefSeq" id="WP_171647422.1">
    <property type="nucleotide sequence ID" value="NZ_WHOA01000220.1"/>
</dbReference>
<evidence type="ECO:0000313" key="2">
    <source>
        <dbReference type="EMBL" id="NOU75614.1"/>
    </source>
</evidence>
<accession>A0ABX1Y4U0</accession>
<feature type="transmembrane region" description="Helical" evidence="1">
    <location>
        <begin position="105"/>
        <end position="123"/>
    </location>
</feature>
<comment type="caution">
    <text evidence="2">The sequence shown here is derived from an EMBL/GenBank/DDBJ whole genome shotgun (WGS) entry which is preliminary data.</text>
</comment>
<keyword evidence="1" id="KW-1133">Transmembrane helix</keyword>
<sequence>MKTRIKYFVAIITSVVLGLSSRTFSGLIPHFIAKHAGDVLWASMVYFGFRFLFIQRSLKWALIISVLFSFAIECSQLYQAEWIIEIRNTVIGSLILGRGYLTVDLFRYVIGITIAFWIDKLWLQRDKRI</sequence>
<organism evidence="2 3">
    <name type="scientific">Paenibacillus phytorum</name>
    <dbReference type="NCBI Taxonomy" id="2654977"/>
    <lineage>
        <taxon>Bacteria</taxon>
        <taxon>Bacillati</taxon>
        <taxon>Bacillota</taxon>
        <taxon>Bacilli</taxon>
        <taxon>Bacillales</taxon>
        <taxon>Paenibacillaceae</taxon>
        <taxon>Paenibacillus</taxon>
    </lineage>
</organism>
<dbReference type="Pfam" id="PF10990">
    <property type="entry name" value="DUF2809"/>
    <property type="match status" value="1"/>
</dbReference>
<keyword evidence="1" id="KW-0472">Membrane</keyword>
<keyword evidence="3" id="KW-1185">Reference proteome</keyword>
<dbReference type="Proteomes" id="UP000616779">
    <property type="component" value="Unassembled WGS sequence"/>
</dbReference>
<keyword evidence="1" id="KW-0812">Transmembrane</keyword>
<proteinExistence type="predicted"/>